<dbReference type="Proteomes" id="UP001549162">
    <property type="component" value="Unassembled WGS sequence"/>
</dbReference>
<evidence type="ECO:0000256" key="3">
    <source>
        <dbReference type="ARBA" id="ARBA00023163"/>
    </source>
</evidence>
<reference evidence="5 6" key="1">
    <citation type="submission" date="2024-06" db="EMBL/GenBank/DDBJ databases">
        <title>Genomic Encyclopedia of Type Strains, Phase IV (KMG-IV): sequencing the most valuable type-strain genomes for metagenomic binning, comparative biology and taxonomic classification.</title>
        <authorList>
            <person name="Goeker M."/>
        </authorList>
    </citation>
    <scope>NUCLEOTIDE SEQUENCE [LARGE SCALE GENOMIC DNA]</scope>
    <source>
        <strain evidence="5 6">DSM 21460</strain>
    </source>
</reference>
<dbReference type="RefSeq" id="WP_354368600.1">
    <property type="nucleotide sequence ID" value="NZ_JBEPMA010000009.1"/>
</dbReference>
<dbReference type="PANTHER" id="PTHR42756">
    <property type="entry name" value="TRANSCRIPTIONAL REGULATOR, MARR"/>
    <property type="match status" value="1"/>
</dbReference>
<evidence type="ECO:0000259" key="4">
    <source>
        <dbReference type="PROSITE" id="PS50995"/>
    </source>
</evidence>
<organism evidence="5 6">
    <name type="scientific">Peptoniphilus olsenii</name>
    <dbReference type="NCBI Taxonomy" id="411570"/>
    <lineage>
        <taxon>Bacteria</taxon>
        <taxon>Bacillati</taxon>
        <taxon>Bacillota</taxon>
        <taxon>Tissierellia</taxon>
        <taxon>Tissierellales</taxon>
        <taxon>Peptoniphilaceae</taxon>
        <taxon>Peptoniphilus</taxon>
    </lineage>
</organism>
<dbReference type="InterPro" id="IPR036390">
    <property type="entry name" value="WH_DNA-bd_sf"/>
</dbReference>
<evidence type="ECO:0000313" key="5">
    <source>
        <dbReference type="EMBL" id="MET3617808.1"/>
    </source>
</evidence>
<keyword evidence="2 5" id="KW-0238">DNA-binding</keyword>
<evidence type="ECO:0000256" key="2">
    <source>
        <dbReference type="ARBA" id="ARBA00023125"/>
    </source>
</evidence>
<dbReference type="GO" id="GO:0003677">
    <property type="term" value="F:DNA binding"/>
    <property type="evidence" value="ECO:0007669"/>
    <property type="project" value="UniProtKB-KW"/>
</dbReference>
<proteinExistence type="predicted"/>
<dbReference type="Pfam" id="PF01047">
    <property type="entry name" value="MarR"/>
    <property type="match status" value="1"/>
</dbReference>
<dbReference type="EMBL" id="JBEPMA010000009">
    <property type="protein sequence ID" value="MET3617808.1"/>
    <property type="molecule type" value="Genomic_DNA"/>
</dbReference>
<feature type="domain" description="HTH marR-type" evidence="4">
    <location>
        <begin position="1"/>
        <end position="137"/>
    </location>
</feature>
<accession>A0ABV2JB31</accession>
<dbReference type="InterPro" id="IPR036388">
    <property type="entry name" value="WH-like_DNA-bd_sf"/>
</dbReference>
<keyword evidence="3" id="KW-0804">Transcription</keyword>
<keyword evidence="6" id="KW-1185">Reference proteome</keyword>
<dbReference type="SUPFAM" id="SSF46785">
    <property type="entry name" value="Winged helix' DNA-binding domain"/>
    <property type="match status" value="1"/>
</dbReference>
<evidence type="ECO:0000256" key="1">
    <source>
        <dbReference type="ARBA" id="ARBA00023015"/>
    </source>
</evidence>
<protein>
    <submittedName>
        <fullName evidence="5">DNA-binding MarR family transcriptional regulator</fullName>
    </submittedName>
</protein>
<dbReference type="InterPro" id="IPR000835">
    <property type="entry name" value="HTH_MarR-typ"/>
</dbReference>
<dbReference type="PRINTS" id="PR00598">
    <property type="entry name" value="HTHMARR"/>
</dbReference>
<dbReference type="PANTHER" id="PTHR42756:SF1">
    <property type="entry name" value="TRANSCRIPTIONAL REPRESSOR OF EMRAB OPERON"/>
    <property type="match status" value="1"/>
</dbReference>
<keyword evidence="1" id="KW-0805">Transcription regulation</keyword>
<dbReference type="PROSITE" id="PS50995">
    <property type="entry name" value="HTH_MARR_2"/>
    <property type="match status" value="1"/>
</dbReference>
<dbReference type="Gene3D" id="1.10.10.10">
    <property type="entry name" value="Winged helix-like DNA-binding domain superfamily/Winged helix DNA-binding domain"/>
    <property type="match status" value="1"/>
</dbReference>
<name>A0ABV2JB31_9FIRM</name>
<sequence>MFDLDCCVAFVTNIASKTLSECLNNRLLKYGVTKSQWIAMYYINRHKSLNNNDLAELMGAKQPTISGIIDRLEREKLIIRKEDKKDKRRKFIRLTKKGEEINEELTEIAQDFRDVCLSGIDEKDQETFLQILNKMVVSAEKWDEDTKEIKISQ</sequence>
<gene>
    <name evidence="5" type="ORF">ABID14_001443</name>
</gene>
<evidence type="ECO:0000313" key="6">
    <source>
        <dbReference type="Proteomes" id="UP001549162"/>
    </source>
</evidence>
<comment type="caution">
    <text evidence="5">The sequence shown here is derived from an EMBL/GenBank/DDBJ whole genome shotgun (WGS) entry which is preliminary data.</text>
</comment>
<dbReference type="SMART" id="SM00347">
    <property type="entry name" value="HTH_MARR"/>
    <property type="match status" value="1"/>
</dbReference>